<dbReference type="Proteomes" id="UP000029060">
    <property type="component" value="Unassembled WGS sequence"/>
</dbReference>
<name>A0A087BIY2_9BIFI</name>
<sequence length="356" mass="39773">MAQQITSLLDDPTQAVSLDTFSGLTKGCPAPFWLFQGVCAAWGIDHHRARLNLITVSENATFLLLLDGDPQGVVRVSQPGYVGGPEAVASEISWLNALHNIDGISLINPVPTIRGTFVTKITDLNGVGWTVISTKYVEGIVLEDLDNPAPYYETIGEWAAKFHKQSRTWSKPYGFTRFNWDLSNMVGPAPRWGRWENADLTDDEKQLCDTALWKAMDVVMKVPRTNDTWGLIHADLRPSNVIRGDDGKLTVIDFDDAGYSWYLYDYASSLSFIEHESYAPDLAKAWVKGYQRVAGSFTDEELHIMSALSMIRRMQMLGWTTSHREDALPDGLSAQQAPGSVMCAKNYLEDPLWLLH</sequence>
<protein>
    <submittedName>
        <fullName evidence="3">Aminoglycoside phosphotransferase</fullName>
    </submittedName>
</protein>
<dbReference type="PANTHER" id="PTHR21064:SF6">
    <property type="entry name" value="AMINOGLYCOSIDE PHOSPHOTRANSFERASE DOMAIN-CONTAINING PROTEIN"/>
    <property type="match status" value="1"/>
</dbReference>
<dbReference type="GO" id="GO:0004413">
    <property type="term" value="F:homoserine kinase activity"/>
    <property type="evidence" value="ECO:0007669"/>
    <property type="project" value="TreeGrafter"/>
</dbReference>
<keyword evidence="4" id="KW-1185">Reference proteome</keyword>
<dbReference type="Pfam" id="PF01636">
    <property type="entry name" value="APH"/>
    <property type="match status" value="1"/>
</dbReference>
<dbReference type="OrthoDB" id="241498at2"/>
<feature type="domain" description="Aminoglycoside phosphotransferase" evidence="2">
    <location>
        <begin position="58"/>
        <end position="294"/>
    </location>
</feature>
<keyword evidence="3" id="KW-0808">Transferase</keyword>
<dbReference type="InterPro" id="IPR050249">
    <property type="entry name" value="Pseudomonas-type_ThrB"/>
</dbReference>
<dbReference type="AlphaFoldDB" id="A0A087BIY2"/>
<accession>A0A087BIY2</accession>
<dbReference type="InterPro" id="IPR002575">
    <property type="entry name" value="Aminoglycoside_PTrfase"/>
</dbReference>
<reference evidence="3 4" key="1">
    <citation type="submission" date="2014-03" db="EMBL/GenBank/DDBJ databases">
        <title>Genomics of Bifidobacteria.</title>
        <authorList>
            <person name="Ventura M."/>
            <person name="Milani C."/>
            <person name="Lugli G.A."/>
        </authorList>
    </citation>
    <scope>NUCLEOTIDE SEQUENCE [LARGE SCALE GENOMIC DNA]</scope>
    <source>
        <strain evidence="3 4">LMG 11341</strain>
    </source>
</reference>
<dbReference type="PANTHER" id="PTHR21064">
    <property type="entry name" value="AMINOGLYCOSIDE PHOSPHOTRANSFERASE DOMAIN-CONTAINING PROTEIN-RELATED"/>
    <property type="match status" value="1"/>
</dbReference>
<dbReference type="InterPro" id="IPR011009">
    <property type="entry name" value="Kinase-like_dom_sf"/>
</dbReference>
<evidence type="ECO:0000313" key="4">
    <source>
        <dbReference type="Proteomes" id="UP000029060"/>
    </source>
</evidence>
<comment type="similarity">
    <text evidence="1">Belongs to the pseudomonas-type ThrB family.</text>
</comment>
<dbReference type="GO" id="GO:0009088">
    <property type="term" value="P:threonine biosynthetic process"/>
    <property type="evidence" value="ECO:0007669"/>
    <property type="project" value="TreeGrafter"/>
</dbReference>
<proteinExistence type="inferred from homology"/>
<dbReference type="RefSeq" id="WP_033522725.1">
    <property type="nucleotide sequence ID" value="NZ_JGZC01000004.1"/>
</dbReference>
<comment type="caution">
    <text evidence="3">The sequence shown here is derived from an EMBL/GenBank/DDBJ whole genome shotgun (WGS) entry which is preliminary data.</text>
</comment>
<gene>
    <name evidence="3" type="ORF">BMERY_1368</name>
</gene>
<dbReference type="EMBL" id="JGZC01000004">
    <property type="protein sequence ID" value="KFI70982.1"/>
    <property type="molecule type" value="Genomic_DNA"/>
</dbReference>
<organism evidence="3 4">
    <name type="scientific">Bifidobacterium merycicum</name>
    <dbReference type="NCBI Taxonomy" id="78345"/>
    <lineage>
        <taxon>Bacteria</taxon>
        <taxon>Bacillati</taxon>
        <taxon>Actinomycetota</taxon>
        <taxon>Actinomycetes</taxon>
        <taxon>Bifidobacteriales</taxon>
        <taxon>Bifidobacteriaceae</taxon>
        <taxon>Bifidobacterium</taxon>
    </lineage>
</organism>
<evidence type="ECO:0000259" key="2">
    <source>
        <dbReference type="Pfam" id="PF01636"/>
    </source>
</evidence>
<evidence type="ECO:0000313" key="3">
    <source>
        <dbReference type="EMBL" id="KFI70982.1"/>
    </source>
</evidence>
<dbReference type="Gene3D" id="3.90.1200.10">
    <property type="match status" value="1"/>
</dbReference>
<dbReference type="eggNOG" id="COG2334">
    <property type="taxonomic scope" value="Bacteria"/>
</dbReference>
<evidence type="ECO:0000256" key="1">
    <source>
        <dbReference type="ARBA" id="ARBA00038240"/>
    </source>
</evidence>
<dbReference type="STRING" id="78345.BMERY_1368"/>
<dbReference type="SUPFAM" id="SSF56112">
    <property type="entry name" value="Protein kinase-like (PK-like)"/>
    <property type="match status" value="1"/>
</dbReference>